<sequence>MTGRKGGKGSERWSEGRRETYIRSVTKRDARSAESVPRERVVTRAYEARERKTVTAMDVVYALKRQGAPSTGSAVRRPDTIYESTSLRVSSRLASLADQMEKAFSGHKHSLIYNDCFFTTLSLFSPSRRTVSDLCDFLSLPFDNGRYRSRIEAGADDSRRRENRRLPRSVAAAVSSRSQAKPASEDFRDGQQRDQGLKGAQRFFSAGHQNISPPNTSGGRDSAAAIISSSAAAGKEKRSRRGGSPTTKSKAPTPKRRPPPSRPQRLPPPPAKKPAASAAAKAKAAKAKAARSAGEDRKPPTKNLKLQRPKRPRRRRRNHREEAAERNNIIM</sequence>
<evidence type="ECO:0000256" key="1">
    <source>
        <dbReference type="SAM" id="MobiDB-lite"/>
    </source>
</evidence>
<comment type="caution">
    <text evidence="2">The sequence shown here is derived from an EMBL/GenBank/DDBJ whole genome shotgun (WGS) entry which is preliminary data.</text>
</comment>
<accession>A0A4C2AA90</accession>
<dbReference type="Proteomes" id="UP000299102">
    <property type="component" value="Unassembled WGS sequence"/>
</dbReference>
<dbReference type="Gene3D" id="1.10.20.10">
    <property type="entry name" value="Histone, subunit A"/>
    <property type="match status" value="1"/>
</dbReference>
<feature type="region of interest" description="Disordered" evidence="1">
    <location>
        <begin position="230"/>
        <end position="331"/>
    </location>
</feature>
<feature type="compositionally biased region" description="Pro residues" evidence="1">
    <location>
        <begin position="260"/>
        <end position="272"/>
    </location>
</feature>
<reference evidence="2 3" key="1">
    <citation type="journal article" date="2019" name="Commun. Biol.">
        <title>The bagworm genome reveals a unique fibroin gene that provides high tensile strength.</title>
        <authorList>
            <person name="Kono N."/>
            <person name="Nakamura H."/>
            <person name="Ohtoshi R."/>
            <person name="Tomita M."/>
            <person name="Numata K."/>
            <person name="Arakawa K."/>
        </authorList>
    </citation>
    <scope>NUCLEOTIDE SEQUENCE [LARGE SCALE GENOMIC DNA]</scope>
</reference>
<protein>
    <recommendedName>
        <fullName evidence="4">Histone H4</fullName>
    </recommendedName>
</protein>
<dbReference type="GO" id="GO:0046982">
    <property type="term" value="F:protein heterodimerization activity"/>
    <property type="evidence" value="ECO:0007669"/>
    <property type="project" value="InterPro"/>
</dbReference>
<evidence type="ECO:0008006" key="4">
    <source>
        <dbReference type="Google" id="ProtNLM"/>
    </source>
</evidence>
<keyword evidence="3" id="KW-1185">Reference proteome</keyword>
<proteinExistence type="predicted"/>
<evidence type="ECO:0000313" key="2">
    <source>
        <dbReference type="EMBL" id="GBP97048.1"/>
    </source>
</evidence>
<dbReference type="EMBL" id="BGZK01002862">
    <property type="protein sequence ID" value="GBP97048.1"/>
    <property type="molecule type" value="Genomic_DNA"/>
</dbReference>
<feature type="compositionally biased region" description="Basic and acidic residues" evidence="1">
    <location>
        <begin position="183"/>
        <end position="193"/>
    </location>
</feature>
<feature type="compositionally biased region" description="Basic residues" evidence="1">
    <location>
        <begin position="305"/>
        <end position="318"/>
    </location>
</feature>
<name>A0A4C2AA90_EUMVA</name>
<feature type="compositionally biased region" description="Low complexity" evidence="1">
    <location>
        <begin position="168"/>
        <end position="180"/>
    </location>
</feature>
<dbReference type="AlphaFoldDB" id="A0A4C2AA90"/>
<organism evidence="2 3">
    <name type="scientific">Eumeta variegata</name>
    <name type="common">Bagworm moth</name>
    <name type="synonym">Eumeta japonica</name>
    <dbReference type="NCBI Taxonomy" id="151549"/>
    <lineage>
        <taxon>Eukaryota</taxon>
        <taxon>Metazoa</taxon>
        <taxon>Ecdysozoa</taxon>
        <taxon>Arthropoda</taxon>
        <taxon>Hexapoda</taxon>
        <taxon>Insecta</taxon>
        <taxon>Pterygota</taxon>
        <taxon>Neoptera</taxon>
        <taxon>Endopterygota</taxon>
        <taxon>Lepidoptera</taxon>
        <taxon>Glossata</taxon>
        <taxon>Ditrysia</taxon>
        <taxon>Tineoidea</taxon>
        <taxon>Psychidae</taxon>
        <taxon>Oiketicinae</taxon>
        <taxon>Eumeta</taxon>
    </lineage>
</organism>
<feature type="region of interest" description="Disordered" evidence="1">
    <location>
        <begin position="153"/>
        <end position="193"/>
    </location>
</feature>
<gene>
    <name evidence="2" type="ORF">EVAR_46747_1</name>
</gene>
<dbReference type="InterPro" id="IPR009072">
    <property type="entry name" value="Histone-fold"/>
</dbReference>
<feature type="compositionally biased region" description="Low complexity" evidence="1">
    <location>
        <begin position="273"/>
        <end position="282"/>
    </location>
</feature>
<evidence type="ECO:0000313" key="3">
    <source>
        <dbReference type="Proteomes" id="UP000299102"/>
    </source>
</evidence>